<dbReference type="EMBL" id="LAZR01000324">
    <property type="protein sequence ID" value="KKN74567.1"/>
    <property type="molecule type" value="Genomic_DNA"/>
</dbReference>
<accession>A0A0F9TI42</accession>
<reference evidence="1" key="1">
    <citation type="journal article" date="2015" name="Nature">
        <title>Complex archaea that bridge the gap between prokaryotes and eukaryotes.</title>
        <authorList>
            <person name="Spang A."/>
            <person name="Saw J.H."/>
            <person name="Jorgensen S.L."/>
            <person name="Zaremba-Niedzwiedzka K."/>
            <person name="Martijn J."/>
            <person name="Lind A.E."/>
            <person name="van Eijk R."/>
            <person name="Schleper C."/>
            <person name="Guy L."/>
            <person name="Ettema T.J."/>
        </authorList>
    </citation>
    <scope>NUCLEOTIDE SEQUENCE</scope>
</reference>
<dbReference type="AlphaFoldDB" id="A0A0F9TI42"/>
<sequence>MHEIELNLTEPPTPSEVTIPLAEILFILTYTCRRCGTQYRVPNPKLMYLYSNTHRKGTTVIKAQGTGFPGLPREIREGGDSSLMACENCYKEESYQQEVLELRDVPTGELVRPTPLSAF</sequence>
<protein>
    <submittedName>
        <fullName evidence="1">Uncharacterized protein</fullName>
    </submittedName>
</protein>
<gene>
    <name evidence="1" type="ORF">LCGC14_0389840</name>
</gene>
<organism evidence="1">
    <name type="scientific">marine sediment metagenome</name>
    <dbReference type="NCBI Taxonomy" id="412755"/>
    <lineage>
        <taxon>unclassified sequences</taxon>
        <taxon>metagenomes</taxon>
        <taxon>ecological metagenomes</taxon>
    </lineage>
</organism>
<comment type="caution">
    <text evidence="1">The sequence shown here is derived from an EMBL/GenBank/DDBJ whole genome shotgun (WGS) entry which is preliminary data.</text>
</comment>
<evidence type="ECO:0000313" key="1">
    <source>
        <dbReference type="EMBL" id="KKN74567.1"/>
    </source>
</evidence>
<proteinExistence type="predicted"/>
<name>A0A0F9TI42_9ZZZZ</name>